<name>A0A5B8L2Z8_9HYPH</name>
<dbReference type="InterPro" id="IPR007627">
    <property type="entry name" value="RNA_pol_sigma70_r2"/>
</dbReference>
<evidence type="ECO:0000313" key="2">
    <source>
        <dbReference type="EMBL" id="QDZ02000.2"/>
    </source>
</evidence>
<dbReference type="Gene3D" id="1.10.1740.10">
    <property type="match status" value="1"/>
</dbReference>
<dbReference type="RefSeq" id="WP_167812922.1">
    <property type="nucleotide sequence ID" value="NZ_CP042301.2"/>
</dbReference>
<organism evidence="2 3">
    <name type="scientific">Nitratireductor mangrovi</name>
    <dbReference type="NCBI Taxonomy" id="2599600"/>
    <lineage>
        <taxon>Bacteria</taxon>
        <taxon>Pseudomonadati</taxon>
        <taxon>Pseudomonadota</taxon>
        <taxon>Alphaproteobacteria</taxon>
        <taxon>Hyphomicrobiales</taxon>
        <taxon>Phyllobacteriaceae</taxon>
        <taxon>Nitratireductor</taxon>
    </lineage>
</organism>
<evidence type="ECO:0000259" key="1">
    <source>
        <dbReference type="Pfam" id="PF04542"/>
    </source>
</evidence>
<dbReference type="AlphaFoldDB" id="A0A5B8L2Z8"/>
<reference evidence="2" key="1">
    <citation type="submission" date="2020-04" db="EMBL/GenBank/DDBJ databases">
        <title>Nitratireductor sp. nov. isolated from mangrove soil.</title>
        <authorList>
            <person name="Ye Y."/>
        </authorList>
    </citation>
    <scope>NUCLEOTIDE SEQUENCE</scope>
    <source>
        <strain evidence="2">SY7</strain>
    </source>
</reference>
<evidence type="ECO:0000313" key="3">
    <source>
        <dbReference type="Proteomes" id="UP000321389"/>
    </source>
</evidence>
<dbReference type="KEGG" id="niy:FQ775_17335"/>
<proteinExistence type="predicted"/>
<dbReference type="GO" id="GO:0003700">
    <property type="term" value="F:DNA-binding transcription factor activity"/>
    <property type="evidence" value="ECO:0007669"/>
    <property type="project" value="InterPro"/>
</dbReference>
<gene>
    <name evidence="2" type="ORF">FQ775_17335</name>
</gene>
<dbReference type="InterPro" id="IPR013325">
    <property type="entry name" value="RNA_pol_sigma_r2"/>
</dbReference>
<dbReference type="EMBL" id="CP042301">
    <property type="protein sequence ID" value="QDZ02000.2"/>
    <property type="molecule type" value="Genomic_DNA"/>
</dbReference>
<feature type="domain" description="RNA polymerase sigma-70 region 2" evidence="1">
    <location>
        <begin position="8"/>
        <end position="70"/>
    </location>
</feature>
<protein>
    <submittedName>
        <fullName evidence="2">Sigma-70 family RNA polymerase sigma factor</fullName>
    </submittedName>
</protein>
<dbReference type="SUPFAM" id="SSF88946">
    <property type="entry name" value="Sigma2 domain of RNA polymerase sigma factors"/>
    <property type="match status" value="1"/>
</dbReference>
<dbReference type="Proteomes" id="UP000321389">
    <property type="component" value="Chromosome"/>
</dbReference>
<dbReference type="GO" id="GO:0006352">
    <property type="term" value="P:DNA-templated transcription initiation"/>
    <property type="evidence" value="ECO:0007669"/>
    <property type="project" value="InterPro"/>
</dbReference>
<dbReference type="Pfam" id="PF04542">
    <property type="entry name" value="Sigma70_r2"/>
    <property type="match status" value="1"/>
</dbReference>
<accession>A0A5B8L2Z8</accession>
<sequence length="206" mass="22707">MNAVLSPRHYGELRAMARRLMRGRHDADDLFHEALIVAMRAGRLDDPAAPAWLGGVMRNLAAAEARSAVRRRRREERFPFLPGASDNLHGFPPDFLAGLPAGLRIVALLADCGATRAEIRHLLGLNDTALRQRISALRRRWAAFDDGNHAGYRRPEQPLALGAIRRALLPLARRALVHLASHDPDGHLMAFGKIARPPHKTSSSGN</sequence>
<keyword evidence="3" id="KW-1185">Reference proteome</keyword>